<keyword evidence="5" id="KW-1185">Reference proteome</keyword>
<evidence type="ECO:0000256" key="2">
    <source>
        <dbReference type="SAM" id="MobiDB-lite"/>
    </source>
</evidence>
<dbReference type="PANTHER" id="PTHR36681:SF3">
    <property type="entry name" value="NUCLEAR GTPASE, GERMINAL CENTER-ASSOCIATED, TANDEM DUPLICATE 3"/>
    <property type="match status" value="1"/>
</dbReference>
<dbReference type="Pfam" id="PF24564">
    <property type="entry name" value="DUF7605"/>
    <property type="match status" value="1"/>
</dbReference>
<organism evidence="4 5">
    <name type="scientific">Cercospora berteroae</name>
    <dbReference type="NCBI Taxonomy" id="357750"/>
    <lineage>
        <taxon>Eukaryota</taxon>
        <taxon>Fungi</taxon>
        <taxon>Dikarya</taxon>
        <taxon>Ascomycota</taxon>
        <taxon>Pezizomycotina</taxon>
        <taxon>Dothideomycetes</taxon>
        <taxon>Dothideomycetidae</taxon>
        <taxon>Mycosphaerellales</taxon>
        <taxon>Mycosphaerellaceae</taxon>
        <taxon>Cercospora</taxon>
    </lineage>
</organism>
<reference evidence="5" key="1">
    <citation type="journal article" date="2017" name="bioRxiv">
        <title>Conservation of a gene cluster reveals novel cercosporin biosynthetic mechanisms and extends production to the genus Colletotrichum.</title>
        <authorList>
            <person name="de Jonge R."/>
            <person name="Ebert M.K."/>
            <person name="Huitt-Roehl C.R."/>
            <person name="Pal P."/>
            <person name="Suttle J.C."/>
            <person name="Spanner R.E."/>
            <person name="Neubauer J.D."/>
            <person name="Jurick W.M.II."/>
            <person name="Stott K.A."/>
            <person name="Secor G.A."/>
            <person name="Thomma B.P.H.J."/>
            <person name="Van de Peer Y."/>
            <person name="Townsend C.A."/>
            <person name="Bolton M.D."/>
        </authorList>
    </citation>
    <scope>NUCLEOTIDE SEQUENCE [LARGE SCALE GENOMIC DNA]</scope>
    <source>
        <strain evidence="5">CBS538.71</strain>
    </source>
</reference>
<name>A0A2S6CHX9_9PEZI</name>
<comment type="caution">
    <text evidence="4">The sequence shown here is derived from an EMBL/GenBank/DDBJ whole genome shotgun (WGS) entry which is preliminary data.</text>
</comment>
<sequence length="954" mass="107446">MAPHEPPPTPSSEQEGSLFVTQEDDTNVGARTSEPPRNLKQPLKLLQKALERSCGFSYATYPEEGLSITSAAYDPRLFNLKQALAQIGLDVKKLMPEGDLVKAVFAHLLRSAVAITIAPSKRKRCICLVGDSGAGKSSIINCILGIPELALVFALGKSVTMVATSYESAFPWQKKQFAARIVLLSRRDIRAKLRGLCADYFSYQLELVEIRKRAQARAAKTVDMEDNEGDASKAEQPSEVRETKREAAQSAFEVFRSLFRKREKEFGNDERGKEFLRLADGKVEETVNEFMEWCTDLLPKATEQTADSNNRKKTNSVHLEAETREKLHTQLQMYAESEQTLSKTPKSSLWALVSKIHIGICDVPILEHAIFVDWPGASDKNYLRAKASNQRISDCDEIWIVGQISRITTDRTPSDALQRYAAIKPCVIVCTHIDTVADNTEHLAHLQAQGFQDSACTKECARREMLDTTIRTRKADLKEHEEAISNGQIVVIVEDEEYLCEGTEDELQIARNKINSDNAALRKLENELGEVNASVINRGWDVHEPFFRNRLKSMLEEMELNASMFFVSNEHYMGCKGAKSVKGSLLELGRTGIPELRRHILRATEADEMAAMQEYIAKVEIFLRGLNVVANPEHDKENRKVLQTIEEGKGKISNLKHGDYFTALDHTLEQSFERAVARRMDDLVTNATEIASGKINWHASTLKAFIANAGSHNTPKVGRHNWNRVFFADLTNNILANWDTFVNEEADAFTKLQEKLLKEIRGVIASSNGRRAAKQLGDKTGRFRELIEAKIEEAERLCEKARREYAIKLMSIKTEATTPGTKPQKSFIDKAMDYGYDLCKLVKGRGYRRNVIDTLKSYIALRGRSSPFMSVVFDTRRAVEEDANAQLDVLVDAFEGIFDDITGWLESVFAEQAGDADAPVVRKELQKYLPDALQRHQDIKMQLEKIIKEYQNAA</sequence>
<dbReference type="OrthoDB" id="3598281at2759"/>
<feature type="compositionally biased region" description="Basic and acidic residues" evidence="2">
    <location>
        <begin position="230"/>
        <end position="243"/>
    </location>
</feature>
<evidence type="ECO:0000313" key="4">
    <source>
        <dbReference type="EMBL" id="PPJ59328.1"/>
    </source>
</evidence>
<gene>
    <name evidence="4" type="ORF">CBER1_05769</name>
</gene>
<dbReference type="EMBL" id="PNEN01000395">
    <property type="protein sequence ID" value="PPJ59328.1"/>
    <property type="molecule type" value="Genomic_DNA"/>
</dbReference>
<dbReference type="CDD" id="cd00267">
    <property type="entry name" value="ABC_ATPase"/>
    <property type="match status" value="1"/>
</dbReference>
<dbReference type="Gene3D" id="3.40.50.300">
    <property type="entry name" value="P-loop containing nucleotide triphosphate hydrolases"/>
    <property type="match status" value="1"/>
</dbReference>
<feature type="region of interest" description="Disordered" evidence="2">
    <location>
        <begin position="219"/>
        <end position="243"/>
    </location>
</feature>
<dbReference type="Proteomes" id="UP000237631">
    <property type="component" value="Unassembled WGS sequence"/>
</dbReference>
<dbReference type="SUPFAM" id="SSF52540">
    <property type="entry name" value="P-loop containing nucleoside triphosphate hydrolases"/>
    <property type="match status" value="1"/>
</dbReference>
<dbReference type="PANTHER" id="PTHR36681">
    <property type="entry name" value="NUCLEAR GTPASE, GERMINAL CENTER-ASSOCIATED, TANDEM DUPLICATE 3"/>
    <property type="match status" value="1"/>
</dbReference>
<evidence type="ECO:0000256" key="1">
    <source>
        <dbReference type="SAM" id="Coils"/>
    </source>
</evidence>
<dbReference type="STRING" id="357750.A0A2S6CHX9"/>
<evidence type="ECO:0000259" key="3">
    <source>
        <dbReference type="Pfam" id="PF24564"/>
    </source>
</evidence>
<dbReference type="InterPro" id="IPR056024">
    <property type="entry name" value="DUF7605"/>
</dbReference>
<feature type="domain" description="DUF7605" evidence="3">
    <location>
        <begin position="683"/>
        <end position="857"/>
    </location>
</feature>
<proteinExistence type="predicted"/>
<feature type="coiled-coil region" evidence="1">
    <location>
        <begin position="507"/>
        <end position="534"/>
    </location>
</feature>
<dbReference type="AlphaFoldDB" id="A0A2S6CHX9"/>
<dbReference type="InterPro" id="IPR027417">
    <property type="entry name" value="P-loop_NTPase"/>
</dbReference>
<feature type="compositionally biased region" description="Pro residues" evidence="2">
    <location>
        <begin position="1"/>
        <end position="10"/>
    </location>
</feature>
<protein>
    <recommendedName>
        <fullName evidence="3">DUF7605 domain-containing protein</fullName>
    </recommendedName>
</protein>
<accession>A0A2S6CHX9</accession>
<keyword evidence="1" id="KW-0175">Coiled coil</keyword>
<evidence type="ECO:0000313" key="5">
    <source>
        <dbReference type="Proteomes" id="UP000237631"/>
    </source>
</evidence>
<feature type="region of interest" description="Disordered" evidence="2">
    <location>
        <begin position="1"/>
        <end position="37"/>
    </location>
</feature>